<dbReference type="Gene3D" id="3.40.50.150">
    <property type="entry name" value="Vaccinia Virus protein VP39"/>
    <property type="match status" value="1"/>
</dbReference>
<organism evidence="9 10">
    <name type="scientific">Rubinisphaera brasiliensis (strain ATCC 49424 / DSM 5305 / JCM 21570 / IAM 15109 / NBRC 103401 / IFAM 1448)</name>
    <name type="common">Planctomyces brasiliensis</name>
    <dbReference type="NCBI Taxonomy" id="756272"/>
    <lineage>
        <taxon>Bacteria</taxon>
        <taxon>Pseudomonadati</taxon>
        <taxon>Planctomycetota</taxon>
        <taxon>Planctomycetia</taxon>
        <taxon>Planctomycetales</taxon>
        <taxon>Planctomycetaceae</taxon>
        <taxon>Rubinisphaera</taxon>
    </lineage>
</organism>
<accession>F0SLI3</accession>
<dbReference type="GO" id="GO:0003723">
    <property type="term" value="F:RNA binding"/>
    <property type="evidence" value="ECO:0007669"/>
    <property type="project" value="InterPro"/>
</dbReference>
<keyword evidence="2" id="KW-0963">Cytoplasm</keyword>
<dbReference type="PANTHER" id="PTHR42873">
    <property type="entry name" value="RIBOSOMAL RNA LARGE SUBUNIT METHYLTRANSFERASE"/>
    <property type="match status" value="1"/>
</dbReference>
<name>F0SLI3_RUBBR</name>
<dbReference type="Pfam" id="PF10672">
    <property type="entry name" value="Methyltrans_SAM"/>
    <property type="match status" value="1"/>
</dbReference>
<dbReference type="CDD" id="cd11572">
    <property type="entry name" value="RlmI_M_like"/>
    <property type="match status" value="1"/>
</dbReference>
<evidence type="ECO:0000256" key="6">
    <source>
        <dbReference type="SAM" id="MobiDB-lite"/>
    </source>
</evidence>
<evidence type="ECO:0000313" key="9">
    <source>
        <dbReference type="EMBL" id="ADY57666.1"/>
    </source>
</evidence>
<dbReference type="GO" id="GO:0032259">
    <property type="term" value="P:methylation"/>
    <property type="evidence" value="ECO:0007669"/>
    <property type="project" value="UniProtKB-KW"/>
</dbReference>
<dbReference type="Gene3D" id="3.30.750.80">
    <property type="entry name" value="RNA methyltransferase domain (HRMD) like"/>
    <property type="match status" value="1"/>
</dbReference>
<dbReference type="Proteomes" id="UP000006860">
    <property type="component" value="Chromosome"/>
</dbReference>
<dbReference type="STRING" id="756272.Plabr_0034"/>
<dbReference type="InterPro" id="IPR019614">
    <property type="entry name" value="SAM-dep_methyl-trfase"/>
</dbReference>
<dbReference type="AlphaFoldDB" id="F0SLI3"/>
<dbReference type="EMBL" id="CP002546">
    <property type="protein sequence ID" value="ADY57666.1"/>
    <property type="molecule type" value="Genomic_DNA"/>
</dbReference>
<dbReference type="OrthoDB" id="9805492at2"/>
<dbReference type="Pfam" id="PF17785">
    <property type="entry name" value="PUA_3"/>
    <property type="match status" value="1"/>
</dbReference>
<keyword evidence="10" id="KW-1185">Reference proteome</keyword>
<dbReference type="RefSeq" id="WP_013626410.1">
    <property type="nucleotide sequence ID" value="NC_015174.1"/>
</dbReference>
<evidence type="ECO:0000313" key="10">
    <source>
        <dbReference type="Proteomes" id="UP000006860"/>
    </source>
</evidence>
<dbReference type="InterPro" id="IPR041532">
    <property type="entry name" value="RlmI-like_PUA"/>
</dbReference>
<dbReference type="HOGENOM" id="CLU_014042_0_2_0"/>
<dbReference type="GO" id="GO:0005737">
    <property type="term" value="C:cytoplasm"/>
    <property type="evidence" value="ECO:0007669"/>
    <property type="project" value="UniProtKB-SubCell"/>
</dbReference>
<dbReference type="InterPro" id="IPR029063">
    <property type="entry name" value="SAM-dependent_MTases_sf"/>
</dbReference>
<dbReference type="GO" id="GO:0008168">
    <property type="term" value="F:methyltransferase activity"/>
    <property type="evidence" value="ECO:0007669"/>
    <property type="project" value="UniProtKB-KW"/>
</dbReference>
<dbReference type="CDD" id="cd02440">
    <property type="entry name" value="AdoMet_MTases"/>
    <property type="match status" value="1"/>
</dbReference>
<evidence type="ECO:0000256" key="1">
    <source>
        <dbReference type="ARBA" id="ARBA00004496"/>
    </source>
</evidence>
<keyword evidence="5" id="KW-0949">S-adenosyl-L-methionine</keyword>
<proteinExistence type="predicted"/>
<evidence type="ECO:0000256" key="5">
    <source>
        <dbReference type="ARBA" id="ARBA00022691"/>
    </source>
</evidence>
<sequence length="423" mass="47788">MNAQRKPFVNRNRPTPKPPLAPEHLLPLSLDVDPEEQLPVVEVKAPVRNPILYRKRLGKFDTKARPGSLVRLELTDGSHFGYGLFNSRAEATIRVLTRNDDIPDLQWWTDKVQQACELRENWLKLPETTNACRLIHAESDGFPGLVIDRYDNVLSAECFSLGMFRRAEAILQLLQERLGTEHWCISTAPHTESTEGYEHEPQFSEGCPNSVTIEEFGTRFRVQFSEGHKTGFFCDQRENRKRIADFCGGAKVLDLCCYSGGFSLQADRLGGAEEVTGVDLDEAAVAMARNNAKLNNQKVKFVHADVFPYMRDMLRNGNTYDVVILDPPKLINTRGEYDEGRKKYFDLNRLACQLVKPGGLLLSCSCSGLMPPEEFSKTIAASLPSDRYGRFLYKWGAAADHPVATYCPETEYLKAYLVQIDSR</sequence>
<evidence type="ECO:0000256" key="2">
    <source>
        <dbReference type="ARBA" id="ARBA00022490"/>
    </source>
</evidence>
<feature type="region of interest" description="Disordered" evidence="6">
    <location>
        <begin position="1"/>
        <end position="24"/>
    </location>
</feature>
<dbReference type="Gene3D" id="2.30.130.10">
    <property type="entry name" value="PUA domain"/>
    <property type="match status" value="1"/>
</dbReference>
<dbReference type="PANTHER" id="PTHR42873:SF1">
    <property type="entry name" value="S-ADENOSYLMETHIONINE-DEPENDENT METHYLTRANSFERASE DOMAIN-CONTAINING PROTEIN"/>
    <property type="match status" value="1"/>
</dbReference>
<reference evidence="10" key="1">
    <citation type="submission" date="2011-02" db="EMBL/GenBank/DDBJ databases">
        <title>The complete genome of Planctomyces brasiliensis DSM 5305.</title>
        <authorList>
            <person name="Lucas S."/>
            <person name="Copeland A."/>
            <person name="Lapidus A."/>
            <person name="Bruce D."/>
            <person name="Goodwin L."/>
            <person name="Pitluck S."/>
            <person name="Kyrpides N."/>
            <person name="Mavromatis K."/>
            <person name="Pagani I."/>
            <person name="Ivanova N."/>
            <person name="Ovchinnikova G."/>
            <person name="Lu M."/>
            <person name="Detter J.C."/>
            <person name="Han C."/>
            <person name="Land M."/>
            <person name="Hauser L."/>
            <person name="Markowitz V."/>
            <person name="Cheng J.-F."/>
            <person name="Hugenholtz P."/>
            <person name="Woyke T."/>
            <person name="Wu D."/>
            <person name="Tindall B."/>
            <person name="Pomrenke H.G."/>
            <person name="Brambilla E."/>
            <person name="Klenk H.-P."/>
            <person name="Eisen J.A."/>
        </authorList>
    </citation>
    <scope>NUCLEOTIDE SEQUENCE [LARGE SCALE GENOMIC DNA]</scope>
    <source>
        <strain evidence="10">ATCC 49424 / DSM 5305 / JCM 21570 / NBRC 103401 / IFAM 1448</strain>
    </source>
</reference>
<evidence type="ECO:0000259" key="8">
    <source>
        <dbReference type="Pfam" id="PF17785"/>
    </source>
</evidence>
<evidence type="ECO:0000259" key="7">
    <source>
        <dbReference type="Pfam" id="PF10672"/>
    </source>
</evidence>
<feature type="domain" description="RlmI-like PUA" evidence="8">
    <location>
        <begin position="48"/>
        <end position="98"/>
    </location>
</feature>
<dbReference type="InterPro" id="IPR036974">
    <property type="entry name" value="PUA_sf"/>
</dbReference>
<evidence type="ECO:0000256" key="4">
    <source>
        <dbReference type="ARBA" id="ARBA00022679"/>
    </source>
</evidence>
<dbReference type="KEGG" id="pbs:Plabr_0034"/>
<keyword evidence="3 9" id="KW-0489">Methyltransferase</keyword>
<evidence type="ECO:0000256" key="3">
    <source>
        <dbReference type="ARBA" id="ARBA00022603"/>
    </source>
</evidence>
<keyword evidence="4" id="KW-0808">Transferase</keyword>
<comment type="subcellular location">
    <subcellularLocation>
        <location evidence="1">Cytoplasm</location>
    </subcellularLocation>
</comment>
<gene>
    <name evidence="9" type="ordered locus">Plabr_0034</name>
</gene>
<dbReference type="eggNOG" id="COG1092">
    <property type="taxonomic scope" value="Bacteria"/>
</dbReference>
<dbReference type="SUPFAM" id="SSF53335">
    <property type="entry name" value="S-adenosyl-L-methionine-dependent methyltransferases"/>
    <property type="match status" value="1"/>
</dbReference>
<feature type="domain" description="S-adenosylmethionine-dependent methyltransferase" evidence="7">
    <location>
        <begin position="206"/>
        <end position="386"/>
    </location>
</feature>
<protein>
    <submittedName>
        <fullName evidence="9">Methyltransferase type 11</fullName>
    </submittedName>
</protein>